<evidence type="ECO:0000313" key="2">
    <source>
        <dbReference type="Proteomes" id="UP001059859"/>
    </source>
</evidence>
<evidence type="ECO:0008006" key="3">
    <source>
        <dbReference type="Google" id="ProtNLM"/>
    </source>
</evidence>
<keyword evidence="2" id="KW-1185">Reference proteome</keyword>
<sequence>MAASVRARSMAQRRVGAGTCRELSTLPDLPAAVESLEGSVYSDQLSSARTLSSAQQATRRTVLWQLRVLAGWLPAGGTPLVRAAAARFEADNILALAAALRAGPGTAVGPAAPEPSASAGVAATPAAAPPSAAAFDLGGLAMAWPRLRTADSTETLFAMLAASPWGDPDTETALPDLLTAVWLRRLASAAPAARPWAVAGAVLTAARLLLVDRIRPPDRLVSLLRPLIGTGWTEAASLAELTSALSPAAGRVLAEVQEPHELWQAEARVAAQVEADGFNLLRAGLPGPDVVLGAMVVLAADAWRVRAALAAAAAGFGRSEVLDAVA</sequence>
<dbReference type="RefSeq" id="WP_260653479.1">
    <property type="nucleotide sequence ID" value="NZ_CP104275.1"/>
</dbReference>
<name>A0ABY5YTX7_9MICC</name>
<organism evidence="1 2">
    <name type="scientific">Arthrobacter zhaoxinii</name>
    <dbReference type="NCBI Taxonomy" id="2964616"/>
    <lineage>
        <taxon>Bacteria</taxon>
        <taxon>Bacillati</taxon>
        <taxon>Actinomycetota</taxon>
        <taxon>Actinomycetes</taxon>
        <taxon>Micrococcales</taxon>
        <taxon>Micrococcaceae</taxon>
        <taxon>Arthrobacter</taxon>
    </lineage>
</organism>
<reference evidence="1" key="1">
    <citation type="submission" date="2022-09" db="EMBL/GenBank/DDBJ databases">
        <title>Novel species in genus Arthrobacter.</title>
        <authorList>
            <person name="Liu Y."/>
        </authorList>
    </citation>
    <scope>NUCLEOTIDE SEQUENCE</scope>
    <source>
        <strain evidence="1">Zg-Y815</strain>
    </source>
</reference>
<gene>
    <name evidence="1" type="ORF">N2K95_06985</name>
</gene>
<accession>A0ABY5YTX7</accession>
<proteinExistence type="predicted"/>
<dbReference type="EMBL" id="CP104275">
    <property type="protein sequence ID" value="UWX98388.1"/>
    <property type="molecule type" value="Genomic_DNA"/>
</dbReference>
<dbReference type="Proteomes" id="UP001059859">
    <property type="component" value="Chromosome"/>
</dbReference>
<evidence type="ECO:0000313" key="1">
    <source>
        <dbReference type="EMBL" id="UWX98388.1"/>
    </source>
</evidence>
<protein>
    <recommendedName>
        <fullName evidence="3">V-type ATPase subunit</fullName>
    </recommendedName>
</protein>